<evidence type="ECO:0000259" key="2">
    <source>
        <dbReference type="Pfam" id="PF17919"/>
    </source>
</evidence>
<dbReference type="InterPro" id="IPR043502">
    <property type="entry name" value="DNA/RNA_pol_sf"/>
</dbReference>
<accession>A0AAD5ATR1</accession>
<gene>
    <name evidence="3" type="ORF">C0J50_18848</name>
</gene>
<dbReference type="InterPro" id="IPR050951">
    <property type="entry name" value="Retrovirus_Pol_polyprotein"/>
</dbReference>
<evidence type="ECO:0000313" key="4">
    <source>
        <dbReference type="Proteomes" id="UP001205998"/>
    </source>
</evidence>
<dbReference type="SUPFAM" id="SSF56672">
    <property type="entry name" value="DNA/RNA polymerases"/>
    <property type="match status" value="1"/>
</dbReference>
<protein>
    <recommendedName>
        <fullName evidence="2">Reverse transcriptase/retrotransposon-derived protein RNase H-like domain-containing protein</fullName>
    </recommendedName>
</protein>
<dbReference type="InterPro" id="IPR043128">
    <property type="entry name" value="Rev_trsase/Diguanyl_cyclase"/>
</dbReference>
<reference evidence="3" key="1">
    <citation type="submission" date="2018-07" db="EMBL/GenBank/DDBJ databases">
        <title>Comparative genomics of catfishes provides insights into carnivory and benthic adaptation.</title>
        <authorList>
            <person name="Zhang Y."/>
            <person name="Wang D."/>
            <person name="Peng Z."/>
            <person name="Zheng S."/>
            <person name="Shao F."/>
            <person name="Tao W."/>
        </authorList>
    </citation>
    <scope>NUCLEOTIDE SEQUENCE</scope>
    <source>
        <strain evidence="3">Chongqing</strain>
    </source>
</reference>
<dbReference type="AlphaFoldDB" id="A0AAD5ATR1"/>
<evidence type="ECO:0000256" key="1">
    <source>
        <dbReference type="ARBA" id="ARBA00023268"/>
    </source>
</evidence>
<name>A0AAD5ATR1_SILAS</name>
<evidence type="ECO:0000313" key="3">
    <source>
        <dbReference type="EMBL" id="KAI5621579.1"/>
    </source>
</evidence>
<sequence length="187" mass="21035">VFRRLRDHNLKLSPSKCRFLRRSVKFLGHIVSQEGVASDPMKVEAIVGVSEEHLMEADGVTPSVGKIRSFLGMVIYYQHFIENCSMIAKPLFQLTTGQKKPRKMRGIDEYRQAFVNLKMMLVKQVLLAHPDFSKPFILSVDASMSGLGAVLSQVQEGHAVARPIVFASKSLNHAQSRYPAHRLEFLA</sequence>
<keyword evidence="1" id="KW-0511">Multifunctional enzyme</keyword>
<comment type="caution">
    <text evidence="3">The sequence shown here is derived from an EMBL/GenBank/DDBJ whole genome shotgun (WGS) entry which is preliminary data.</text>
</comment>
<dbReference type="Gene3D" id="3.30.70.270">
    <property type="match status" value="2"/>
</dbReference>
<feature type="non-terminal residue" evidence="3">
    <location>
        <position position="1"/>
    </location>
</feature>
<dbReference type="Gene3D" id="3.10.20.370">
    <property type="match status" value="1"/>
</dbReference>
<organism evidence="3 4">
    <name type="scientific">Silurus asotus</name>
    <name type="common">Amur catfish</name>
    <name type="synonym">Parasilurus asotus</name>
    <dbReference type="NCBI Taxonomy" id="30991"/>
    <lineage>
        <taxon>Eukaryota</taxon>
        <taxon>Metazoa</taxon>
        <taxon>Chordata</taxon>
        <taxon>Craniata</taxon>
        <taxon>Vertebrata</taxon>
        <taxon>Euteleostomi</taxon>
        <taxon>Actinopterygii</taxon>
        <taxon>Neopterygii</taxon>
        <taxon>Teleostei</taxon>
        <taxon>Ostariophysi</taxon>
        <taxon>Siluriformes</taxon>
        <taxon>Siluridae</taxon>
        <taxon>Silurus</taxon>
    </lineage>
</organism>
<dbReference type="EMBL" id="MU551631">
    <property type="protein sequence ID" value="KAI5621579.1"/>
    <property type="molecule type" value="Genomic_DNA"/>
</dbReference>
<dbReference type="GO" id="GO:0003824">
    <property type="term" value="F:catalytic activity"/>
    <property type="evidence" value="ECO:0007669"/>
    <property type="project" value="UniProtKB-KW"/>
</dbReference>
<dbReference type="InterPro" id="IPR041577">
    <property type="entry name" value="RT_RNaseH_2"/>
</dbReference>
<dbReference type="PANTHER" id="PTHR37984:SF5">
    <property type="entry name" value="PROTEIN NYNRIN-LIKE"/>
    <property type="match status" value="1"/>
</dbReference>
<dbReference type="Pfam" id="PF17919">
    <property type="entry name" value="RT_RNaseH_2"/>
    <property type="match status" value="1"/>
</dbReference>
<feature type="non-terminal residue" evidence="3">
    <location>
        <position position="187"/>
    </location>
</feature>
<proteinExistence type="predicted"/>
<keyword evidence="4" id="KW-1185">Reference proteome</keyword>
<dbReference type="Proteomes" id="UP001205998">
    <property type="component" value="Unassembled WGS sequence"/>
</dbReference>
<dbReference type="PANTHER" id="PTHR37984">
    <property type="entry name" value="PROTEIN CBG26694"/>
    <property type="match status" value="1"/>
</dbReference>
<feature type="domain" description="Reverse transcriptase/retrotransposon-derived protein RNase H-like" evidence="2">
    <location>
        <begin position="108"/>
        <end position="187"/>
    </location>
</feature>